<feature type="compositionally biased region" description="Gly residues" evidence="1">
    <location>
        <begin position="137"/>
        <end position="152"/>
    </location>
</feature>
<feature type="region of interest" description="Disordered" evidence="1">
    <location>
        <begin position="118"/>
        <end position="171"/>
    </location>
</feature>
<dbReference type="Proteomes" id="UP000694844">
    <property type="component" value="Chromosome 5"/>
</dbReference>
<dbReference type="RefSeq" id="XP_022346070.1">
    <property type="nucleotide sequence ID" value="XM_022490362.1"/>
</dbReference>
<dbReference type="KEGG" id="cvn:111138410"/>
<accession>A0A8B8F1G3</accession>
<sequence length="171" mass="18567">MLPAPAHRIQIDYMLPSHQPTGQGNYPIQPLNYPLGGPPPMMNTPQSVMNYAGGPPPMTNMPQPVVNYAGPPPTMTMPQSVMNYAEPMRARRANRGNRGRSNRRGRGAFTLSGCLTNLSLQDDSDNESLCSETSQSGRGGRGGKFQRGGGGRGRGKEVLFQRSIPTEVEKR</sequence>
<keyword evidence="2" id="KW-1185">Reference proteome</keyword>
<evidence type="ECO:0000256" key="1">
    <source>
        <dbReference type="SAM" id="MobiDB-lite"/>
    </source>
</evidence>
<protein>
    <submittedName>
        <fullName evidence="3 4">Uncharacterized protein LOC111138410</fullName>
    </submittedName>
</protein>
<dbReference type="AlphaFoldDB" id="A0A8B8F1G3"/>
<evidence type="ECO:0000313" key="3">
    <source>
        <dbReference type="RefSeq" id="XP_022346070.1"/>
    </source>
</evidence>
<feature type="compositionally biased region" description="Polar residues" evidence="1">
    <location>
        <begin position="118"/>
        <end position="136"/>
    </location>
</feature>
<dbReference type="GeneID" id="111138410"/>
<organism evidence="2 4">
    <name type="scientific">Crassostrea virginica</name>
    <name type="common">Eastern oyster</name>
    <dbReference type="NCBI Taxonomy" id="6565"/>
    <lineage>
        <taxon>Eukaryota</taxon>
        <taxon>Metazoa</taxon>
        <taxon>Spiralia</taxon>
        <taxon>Lophotrochozoa</taxon>
        <taxon>Mollusca</taxon>
        <taxon>Bivalvia</taxon>
        <taxon>Autobranchia</taxon>
        <taxon>Pteriomorphia</taxon>
        <taxon>Ostreida</taxon>
        <taxon>Ostreoidea</taxon>
        <taxon>Ostreidae</taxon>
        <taxon>Crassostrea</taxon>
    </lineage>
</organism>
<dbReference type="RefSeq" id="XP_022346071.1">
    <property type="nucleotide sequence ID" value="XM_022490363.1"/>
</dbReference>
<reference evidence="3 4" key="1">
    <citation type="submission" date="2025-04" db="UniProtKB">
        <authorList>
            <consortium name="RefSeq"/>
        </authorList>
    </citation>
    <scope>IDENTIFICATION</scope>
    <source>
        <tissue evidence="3 4">Whole sample</tissue>
    </source>
</reference>
<name>A0A8B8F1G3_CRAVI</name>
<evidence type="ECO:0000313" key="2">
    <source>
        <dbReference type="Proteomes" id="UP000694844"/>
    </source>
</evidence>
<evidence type="ECO:0000313" key="4">
    <source>
        <dbReference type="RefSeq" id="XP_022346071.1"/>
    </source>
</evidence>
<gene>
    <name evidence="3 4" type="primary">LOC111138410</name>
</gene>
<proteinExistence type="predicted"/>